<dbReference type="Pfam" id="PF02679">
    <property type="entry name" value="ComA"/>
    <property type="match status" value="1"/>
</dbReference>
<comment type="caution">
    <text evidence="3">The sequence shown here is derived from an EMBL/GenBank/DDBJ whole genome shotgun (WGS) entry which is preliminary data.</text>
</comment>
<evidence type="ECO:0000256" key="2">
    <source>
        <dbReference type="SAM" id="MobiDB-lite"/>
    </source>
</evidence>
<dbReference type="EMBL" id="NEVS01000004">
    <property type="protein sequence ID" value="OZI60795.1"/>
    <property type="molecule type" value="Genomic_DNA"/>
</dbReference>
<sequence>MPKAPNGPKFSKRTTSRWSKETMPQTAYHMLEVPRLPPKPRTRSMIVMSETCIPLRQTEDLIEVAGSLIDYAKLTDHAGLIDRHSEAWIRRKIALYNDHGIPVIPGGIPFQVAVIQDKVNEFLQAVRDLGFAGVEMSEDTMPPLETGYREDLIRRALDMGLPVMTEMGRKNVDIPFNADEICEQILRDVELGVSKVYLESAEIQEIFEADPAALDKIASLGKNEFLLFELGLQNAQEKAAWLVERYGMDINFASVSPADVVPVDAIRRGVHRKAGFSYVTQYGRQ</sequence>
<evidence type="ECO:0000313" key="3">
    <source>
        <dbReference type="EMBL" id="OZI60795.1"/>
    </source>
</evidence>
<dbReference type="InterPro" id="IPR013785">
    <property type="entry name" value="Aldolase_TIM"/>
</dbReference>
<name>A0A261UGS9_9BORD</name>
<evidence type="ECO:0000313" key="4">
    <source>
        <dbReference type="Proteomes" id="UP000215767"/>
    </source>
</evidence>
<feature type="region of interest" description="Disordered" evidence="2">
    <location>
        <begin position="1"/>
        <end position="24"/>
    </location>
</feature>
<keyword evidence="4" id="KW-1185">Reference proteome</keyword>
<dbReference type="InterPro" id="IPR003830">
    <property type="entry name" value="ComA_synth"/>
</dbReference>
<evidence type="ECO:0008006" key="5">
    <source>
        <dbReference type="Google" id="ProtNLM"/>
    </source>
</evidence>
<organism evidence="3 4">
    <name type="scientific">Bordetella genomosp. 11</name>
    <dbReference type="NCBI Taxonomy" id="1416808"/>
    <lineage>
        <taxon>Bacteria</taxon>
        <taxon>Pseudomonadati</taxon>
        <taxon>Pseudomonadota</taxon>
        <taxon>Betaproteobacteria</taxon>
        <taxon>Burkholderiales</taxon>
        <taxon>Alcaligenaceae</taxon>
        <taxon>Bordetella</taxon>
    </lineage>
</organism>
<accession>A0A261UGS9</accession>
<dbReference type="InterPro" id="IPR036112">
    <property type="entry name" value="ComA_synth_sf"/>
</dbReference>
<dbReference type="Proteomes" id="UP000215767">
    <property type="component" value="Unassembled WGS sequence"/>
</dbReference>
<protein>
    <recommendedName>
        <fullName evidence="5">Phosphosulfolactate synthase</fullName>
    </recommendedName>
</protein>
<dbReference type="SUPFAM" id="SSF102110">
    <property type="entry name" value="(2r)-phospho-3-sulfolactate synthase ComA"/>
    <property type="match status" value="1"/>
</dbReference>
<evidence type="ECO:0000256" key="1">
    <source>
        <dbReference type="ARBA" id="ARBA00010424"/>
    </source>
</evidence>
<comment type="similarity">
    <text evidence="1">Belongs to the phosphosulfolactate synthase family.</text>
</comment>
<dbReference type="Gene3D" id="3.20.20.70">
    <property type="entry name" value="Aldolase class I"/>
    <property type="match status" value="1"/>
</dbReference>
<dbReference type="OrthoDB" id="7809088at2"/>
<gene>
    <name evidence="3" type="ORF">CAL28_15565</name>
</gene>
<proteinExistence type="inferred from homology"/>
<reference evidence="4" key="1">
    <citation type="submission" date="2017-05" db="EMBL/GenBank/DDBJ databases">
        <title>Complete and WGS of Bordetella genogroups.</title>
        <authorList>
            <person name="Spilker T."/>
            <person name="Lipuma J."/>
        </authorList>
    </citation>
    <scope>NUCLEOTIDE SEQUENCE [LARGE SCALE GENOMIC DNA]</scope>
    <source>
        <strain evidence="4">AU8856</strain>
    </source>
</reference>
<dbReference type="AlphaFoldDB" id="A0A261UGS9"/>